<proteinExistence type="inferred from homology"/>
<sequence length="618" mass="68526">MGQQPSKDREGSKTPRNASSTSLDRSLGDKLQAYPSFSKSDTKESSRSFRGSIRSKIPGASRSDSPRSSFSQADNSSAADGKAETSSKTNASQAAKTPSIVDEADAPIPTGTDSPAAPPSPTLSPSVGHGHDAISKAQQQGEVDHVSDAPPTGTLHPSHNEQPKESILVKRENIINPRAHESRKARKAREEERASSPGMEIEKLGSAELDDMITRLLDAGYSTKITKAVCLKNAEITAVCTAVREILLSQPALLELSAPVKIVGDVHGQYTDLIRMFEMCGFPPNANFLFLGDYVDRGKQSLETILLLFCYKLKFPENFFLLRGNHECANVTRVYGFYDECKRRCNIKIWKTFVDTFNCLPIASIVAGKIFCVHGGLSPSLKHMDDIRQIARPTDVPDYGLLNDLLWSDPADMETDWEANERGVSYCFGKKIIMEFLQRHDFDLVCRAHMVVEDGYEFFNDRVLVTVFSAPNYCGEFDNWGAVMSVSGELLCSFELLKPLDSSALKSHIKKGRNKRNTRQSLGSKLLMKVARKYSDRKNYDTFRLQKQYGSGTRGRDLVELQLGFSISCTPITYPHGPKTLFCQTTSYNNIASLYKVSFKHDGIPKPLEDLEINDGKT</sequence>
<dbReference type="Gene3D" id="3.60.21.10">
    <property type="match status" value="1"/>
</dbReference>
<dbReference type="SUPFAM" id="SSF56300">
    <property type="entry name" value="Metallo-dependent phosphatases"/>
    <property type="match status" value="1"/>
</dbReference>
<name>A0A8H3I7S5_9LECA</name>
<evidence type="ECO:0000256" key="5">
    <source>
        <dbReference type="ARBA" id="ARBA00023211"/>
    </source>
</evidence>
<dbReference type="GO" id="GO:0005737">
    <property type="term" value="C:cytoplasm"/>
    <property type="evidence" value="ECO:0007669"/>
    <property type="project" value="TreeGrafter"/>
</dbReference>
<dbReference type="PANTHER" id="PTHR11668:SF484">
    <property type="entry name" value="SERINE_THREONINE-PROTEIN PHOSPHATASE PP-Z1-RELATED"/>
    <property type="match status" value="1"/>
</dbReference>
<dbReference type="PRINTS" id="PR00114">
    <property type="entry name" value="STPHPHTASE"/>
</dbReference>
<dbReference type="CDD" id="cd07414">
    <property type="entry name" value="MPP_PP1_PPKL"/>
    <property type="match status" value="1"/>
</dbReference>
<dbReference type="FunFam" id="3.60.21.10:FF:000006">
    <property type="entry name" value="Serine/threonine-protein phosphatase"/>
    <property type="match status" value="1"/>
</dbReference>
<dbReference type="EMBL" id="CAJPDS010000004">
    <property type="protein sequence ID" value="CAF9906470.1"/>
    <property type="molecule type" value="Genomic_DNA"/>
</dbReference>
<keyword evidence="3 7" id="KW-0378">Hydrolase</keyword>
<feature type="compositionally biased region" description="Low complexity" evidence="8">
    <location>
        <begin position="61"/>
        <end position="71"/>
    </location>
</feature>
<dbReference type="Pfam" id="PF16891">
    <property type="entry name" value="STPPase_N"/>
    <property type="match status" value="1"/>
</dbReference>
<feature type="compositionally biased region" description="Basic and acidic residues" evidence="8">
    <location>
        <begin position="158"/>
        <end position="198"/>
    </location>
</feature>
<comment type="caution">
    <text evidence="10">The sequence shown here is derived from an EMBL/GenBank/DDBJ whole genome shotgun (WGS) entry which is preliminary data.</text>
</comment>
<organism evidence="10 11">
    <name type="scientific">Heterodermia speciosa</name>
    <dbReference type="NCBI Taxonomy" id="116794"/>
    <lineage>
        <taxon>Eukaryota</taxon>
        <taxon>Fungi</taxon>
        <taxon>Dikarya</taxon>
        <taxon>Ascomycota</taxon>
        <taxon>Pezizomycotina</taxon>
        <taxon>Lecanoromycetes</taxon>
        <taxon>OSLEUM clade</taxon>
        <taxon>Lecanoromycetidae</taxon>
        <taxon>Caliciales</taxon>
        <taxon>Physciaceae</taxon>
        <taxon>Heterodermia</taxon>
    </lineage>
</organism>
<dbReference type="InterPro" id="IPR031675">
    <property type="entry name" value="STPPase_N"/>
</dbReference>
<dbReference type="Pfam" id="PF00149">
    <property type="entry name" value="Metallophos"/>
    <property type="match status" value="1"/>
</dbReference>
<dbReference type="PROSITE" id="PS00125">
    <property type="entry name" value="SER_THR_PHOSPHATASE"/>
    <property type="match status" value="1"/>
</dbReference>
<dbReference type="Proteomes" id="UP000664521">
    <property type="component" value="Unassembled WGS sequence"/>
</dbReference>
<feature type="compositionally biased region" description="Basic and acidic residues" evidence="8">
    <location>
        <begin position="1"/>
        <end position="13"/>
    </location>
</feature>
<dbReference type="GO" id="GO:0046872">
    <property type="term" value="F:metal ion binding"/>
    <property type="evidence" value="ECO:0007669"/>
    <property type="project" value="UniProtKB-KW"/>
</dbReference>
<dbReference type="InterPro" id="IPR050341">
    <property type="entry name" value="PP1_catalytic_subunit"/>
</dbReference>
<dbReference type="AlphaFoldDB" id="A0A8H3I7S5"/>
<evidence type="ECO:0000313" key="11">
    <source>
        <dbReference type="Proteomes" id="UP000664521"/>
    </source>
</evidence>
<evidence type="ECO:0000256" key="7">
    <source>
        <dbReference type="RuleBase" id="RU004273"/>
    </source>
</evidence>
<dbReference type="InterPro" id="IPR004843">
    <property type="entry name" value="Calcineurin-like_PHP"/>
</dbReference>
<dbReference type="InterPro" id="IPR006186">
    <property type="entry name" value="Ser/Thr-sp_prot-phosphatase"/>
</dbReference>
<evidence type="ECO:0000256" key="4">
    <source>
        <dbReference type="ARBA" id="ARBA00022912"/>
    </source>
</evidence>
<dbReference type="GO" id="GO:0005634">
    <property type="term" value="C:nucleus"/>
    <property type="evidence" value="ECO:0007669"/>
    <property type="project" value="TreeGrafter"/>
</dbReference>
<comment type="cofactor">
    <cofactor evidence="1">
        <name>Mn(2+)</name>
        <dbReference type="ChEBI" id="CHEBI:29035"/>
    </cofactor>
</comment>
<keyword evidence="4" id="KW-0904">Protein phosphatase</keyword>
<protein>
    <recommendedName>
        <fullName evidence="7">Serine/threonine-protein phosphatase</fullName>
        <ecNumber evidence="7">3.1.3.16</ecNumber>
    </recommendedName>
</protein>
<dbReference type="SMART" id="SM00156">
    <property type="entry name" value="PP2Ac"/>
    <property type="match status" value="1"/>
</dbReference>
<comment type="similarity">
    <text evidence="6">Belongs to the PPP phosphatase family. PP-Z subfamily.</text>
</comment>
<feature type="compositionally biased region" description="Polar residues" evidence="8">
    <location>
        <begin position="14"/>
        <end position="24"/>
    </location>
</feature>
<evidence type="ECO:0000256" key="6">
    <source>
        <dbReference type="ARBA" id="ARBA00029458"/>
    </source>
</evidence>
<feature type="region of interest" description="Disordered" evidence="8">
    <location>
        <begin position="1"/>
        <end position="198"/>
    </location>
</feature>
<evidence type="ECO:0000313" key="10">
    <source>
        <dbReference type="EMBL" id="CAF9906470.1"/>
    </source>
</evidence>
<dbReference type="OrthoDB" id="1930084at2759"/>
<gene>
    <name evidence="10" type="ORF">HETSPECPRED_006199</name>
</gene>
<dbReference type="InterPro" id="IPR029052">
    <property type="entry name" value="Metallo-depent_PP-like"/>
</dbReference>
<evidence type="ECO:0000256" key="8">
    <source>
        <dbReference type="SAM" id="MobiDB-lite"/>
    </source>
</evidence>
<accession>A0A8H3I7S5</accession>
<keyword evidence="11" id="KW-1185">Reference proteome</keyword>
<dbReference type="EC" id="3.1.3.16" evidence="7"/>
<dbReference type="GO" id="GO:0004722">
    <property type="term" value="F:protein serine/threonine phosphatase activity"/>
    <property type="evidence" value="ECO:0007669"/>
    <property type="project" value="UniProtKB-EC"/>
</dbReference>
<keyword evidence="2" id="KW-0479">Metal-binding</keyword>
<evidence type="ECO:0000256" key="2">
    <source>
        <dbReference type="ARBA" id="ARBA00022723"/>
    </source>
</evidence>
<dbReference type="PANTHER" id="PTHR11668">
    <property type="entry name" value="SERINE/THREONINE PROTEIN PHOSPHATASE"/>
    <property type="match status" value="1"/>
</dbReference>
<feature type="compositionally biased region" description="Polar residues" evidence="8">
    <location>
        <begin position="72"/>
        <end position="96"/>
    </location>
</feature>
<keyword evidence="5" id="KW-0464">Manganese</keyword>
<evidence type="ECO:0000256" key="3">
    <source>
        <dbReference type="ARBA" id="ARBA00022801"/>
    </source>
</evidence>
<feature type="domain" description="Serine/threonine specific protein phosphatases" evidence="9">
    <location>
        <begin position="322"/>
        <end position="327"/>
    </location>
</feature>
<evidence type="ECO:0000256" key="1">
    <source>
        <dbReference type="ARBA" id="ARBA00001936"/>
    </source>
</evidence>
<evidence type="ECO:0000259" key="9">
    <source>
        <dbReference type="PROSITE" id="PS00125"/>
    </source>
</evidence>
<comment type="catalytic activity">
    <reaction evidence="7">
        <text>O-phospho-L-threonyl-[protein] + H2O = L-threonyl-[protein] + phosphate</text>
        <dbReference type="Rhea" id="RHEA:47004"/>
        <dbReference type="Rhea" id="RHEA-COMP:11060"/>
        <dbReference type="Rhea" id="RHEA-COMP:11605"/>
        <dbReference type="ChEBI" id="CHEBI:15377"/>
        <dbReference type="ChEBI" id="CHEBI:30013"/>
        <dbReference type="ChEBI" id="CHEBI:43474"/>
        <dbReference type="ChEBI" id="CHEBI:61977"/>
        <dbReference type="EC" id="3.1.3.16"/>
    </reaction>
</comment>
<reference evidence="10" key="1">
    <citation type="submission" date="2021-03" db="EMBL/GenBank/DDBJ databases">
        <authorList>
            <person name="Tagirdzhanova G."/>
        </authorList>
    </citation>
    <scope>NUCLEOTIDE SEQUENCE</scope>
</reference>